<sequence>MGAALYAVPVQANPSSRLTCFMMEAIITAVTTAKDEVTFLMLE</sequence>
<dbReference type="AlphaFoldDB" id="A0A383CQQ7"/>
<reference evidence="1" key="1">
    <citation type="submission" date="2018-05" db="EMBL/GenBank/DDBJ databases">
        <authorList>
            <person name="Lanie J.A."/>
            <person name="Ng W.-L."/>
            <person name="Kazmierczak K.M."/>
            <person name="Andrzejewski T.M."/>
            <person name="Davidsen T.M."/>
            <person name="Wayne K.J."/>
            <person name="Tettelin H."/>
            <person name="Glass J.I."/>
            <person name="Rusch D."/>
            <person name="Podicherti R."/>
            <person name="Tsui H.-C.T."/>
            <person name="Winkler M.E."/>
        </authorList>
    </citation>
    <scope>NUCLEOTIDE SEQUENCE</scope>
</reference>
<evidence type="ECO:0000313" key="1">
    <source>
        <dbReference type="EMBL" id="SVE34697.1"/>
    </source>
</evidence>
<protein>
    <submittedName>
        <fullName evidence="1">Uncharacterized protein</fullName>
    </submittedName>
</protein>
<name>A0A383CQQ7_9ZZZZ</name>
<accession>A0A383CQQ7</accession>
<dbReference type="EMBL" id="UINC01210989">
    <property type="protein sequence ID" value="SVE34697.1"/>
    <property type="molecule type" value="Genomic_DNA"/>
</dbReference>
<organism evidence="1">
    <name type="scientific">marine metagenome</name>
    <dbReference type="NCBI Taxonomy" id="408172"/>
    <lineage>
        <taxon>unclassified sequences</taxon>
        <taxon>metagenomes</taxon>
        <taxon>ecological metagenomes</taxon>
    </lineage>
</organism>
<gene>
    <name evidence="1" type="ORF">METZ01_LOCUS487551</name>
</gene>
<proteinExistence type="predicted"/>